<reference evidence="7 8" key="1">
    <citation type="submission" date="2019-01" db="EMBL/GenBank/DDBJ databases">
        <title>Ktedonosporobacter rubrisoli SCAWS-G2.</title>
        <authorList>
            <person name="Huang Y."/>
            <person name="Yan B."/>
        </authorList>
    </citation>
    <scope>NUCLEOTIDE SEQUENCE [LARGE SCALE GENOMIC DNA]</scope>
    <source>
        <strain evidence="7 8">SCAWS-G2</strain>
    </source>
</reference>
<organism evidence="7 8">
    <name type="scientific">Ktedonosporobacter rubrisoli</name>
    <dbReference type="NCBI Taxonomy" id="2509675"/>
    <lineage>
        <taxon>Bacteria</taxon>
        <taxon>Bacillati</taxon>
        <taxon>Chloroflexota</taxon>
        <taxon>Ktedonobacteria</taxon>
        <taxon>Ktedonobacterales</taxon>
        <taxon>Ktedonosporobacteraceae</taxon>
        <taxon>Ktedonosporobacter</taxon>
    </lineage>
</organism>
<dbReference type="Proteomes" id="UP000290365">
    <property type="component" value="Chromosome"/>
</dbReference>
<evidence type="ECO:0000256" key="5">
    <source>
        <dbReference type="PROSITE-ProRule" id="PRU00335"/>
    </source>
</evidence>
<evidence type="ECO:0000259" key="6">
    <source>
        <dbReference type="PROSITE" id="PS50977"/>
    </source>
</evidence>
<dbReference type="SUPFAM" id="SSF46689">
    <property type="entry name" value="Homeodomain-like"/>
    <property type="match status" value="1"/>
</dbReference>
<keyword evidence="2" id="KW-0805">Transcription regulation</keyword>
<dbReference type="GO" id="GO:0000976">
    <property type="term" value="F:transcription cis-regulatory region binding"/>
    <property type="evidence" value="ECO:0007669"/>
    <property type="project" value="TreeGrafter"/>
</dbReference>
<dbReference type="Gene3D" id="1.10.357.10">
    <property type="entry name" value="Tetracycline Repressor, domain 2"/>
    <property type="match status" value="1"/>
</dbReference>
<dbReference type="InterPro" id="IPR036271">
    <property type="entry name" value="Tet_transcr_reg_TetR-rel_C_sf"/>
</dbReference>
<dbReference type="InterPro" id="IPR001647">
    <property type="entry name" value="HTH_TetR"/>
</dbReference>
<protein>
    <submittedName>
        <fullName evidence="7">TetR/AcrR family transcriptional regulator</fullName>
    </submittedName>
</protein>
<dbReference type="GO" id="GO:0003700">
    <property type="term" value="F:DNA-binding transcription factor activity"/>
    <property type="evidence" value="ECO:0007669"/>
    <property type="project" value="TreeGrafter"/>
</dbReference>
<name>A0A4P6JP47_KTERU</name>
<dbReference type="PANTHER" id="PTHR30055">
    <property type="entry name" value="HTH-TYPE TRANSCRIPTIONAL REGULATOR RUTR"/>
    <property type="match status" value="1"/>
</dbReference>
<sequence length="199" mass="22522">MPGKKVAEDQRRLQIIEAAFTVASRENLDHLTIRKVADEANLSTGLVFFHFKSKDALLIALLDWLLDGLFEMWEAPKNLPPRERLLLLLSRDLRDAYYDNQAATKLEVFFAFWTMGLHHPEIKEHIRQAIERAKQVFFPTVCELLQNEPERFPGVTAEGLVTVILGIAEGCALEALLTDGKVDIEQILTAQRALLSRSG</sequence>
<evidence type="ECO:0000256" key="4">
    <source>
        <dbReference type="ARBA" id="ARBA00023163"/>
    </source>
</evidence>
<dbReference type="Pfam" id="PF13977">
    <property type="entry name" value="TetR_C_6"/>
    <property type="match status" value="1"/>
</dbReference>
<evidence type="ECO:0000256" key="3">
    <source>
        <dbReference type="ARBA" id="ARBA00023125"/>
    </source>
</evidence>
<keyword evidence="4" id="KW-0804">Transcription</keyword>
<dbReference type="InterPro" id="IPR039538">
    <property type="entry name" value="BetI_C"/>
</dbReference>
<dbReference type="PRINTS" id="PR00455">
    <property type="entry name" value="HTHTETR"/>
</dbReference>
<proteinExistence type="predicted"/>
<dbReference type="EMBL" id="CP035758">
    <property type="protein sequence ID" value="QBD76526.1"/>
    <property type="molecule type" value="Genomic_DNA"/>
</dbReference>
<feature type="DNA-binding region" description="H-T-H motif" evidence="5">
    <location>
        <begin position="32"/>
        <end position="51"/>
    </location>
</feature>
<dbReference type="PANTHER" id="PTHR30055:SF234">
    <property type="entry name" value="HTH-TYPE TRANSCRIPTIONAL REGULATOR BETI"/>
    <property type="match status" value="1"/>
</dbReference>
<keyword evidence="3 5" id="KW-0238">DNA-binding</keyword>
<dbReference type="KEGG" id="kbs:EPA93_11105"/>
<evidence type="ECO:0000256" key="1">
    <source>
        <dbReference type="ARBA" id="ARBA00022491"/>
    </source>
</evidence>
<dbReference type="RefSeq" id="WP_129887395.1">
    <property type="nucleotide sequence ID" value="NZ_CP035758.1"/>
</dbReference>
<dbReference type="PROSITE" id="PS50977">
    <property type="entry name" value="HTH_TETR_2"/>
    <property type="match status" value="1"/>
</dbReference>
<dbReference type="InterPro" id="IPR009057">
    <property type="entry name" value="Homeodomain-like_sf"/>
</dbReference>
<keyword evidence="8" id="KW-1185">Reference proteome</keyword>
<dbReference type="AlphaFoldDB" id="A0A4P6JP47"/>
<accession>A0A4P6JP47</accession>
<evidence type="ECO:0000313" key="8">
    <source>
        <dbReference type="Proteomes" id="UP000290365"/>
    </source>
</evidence>
<dbReference type="OrthoDB" id="9816296at2"/>
<evidence type="ECO:0000256" key="2">
    <source>
        <dbReference type="ARBA" id="ARBA00023015"/>
    </source>
</evidence>
<feature type="domain" description="HTH tetR-type" evidence="6">
    <location>
        <begin position="9"/>
        <end position="69"/>
    </location>
</feature>
<dbReference type="InterPro" id="IPR050109">
    <property type="entry name" value="HTH-type_TetR-like_transc_reg"/>
</dbReference>
<gene>
    <name evidence="7" type="ORF">EPA93_11105</name>
</gene>
<dbReference type="SUPFAM" id="SSF48498">
    <property type="entry name" value="Tetracyclin repressor-like, C-terminal domain"/>
    <property type="match status" value="1"/>
</dbReference>
<dbReference type="Pfam" id="PF00440">
    <property type="entry name" value="TetR_N"/>
    <property type="match status" value="1"/>
</dbReference>
<evidence type="ECO:0000313" key="7">
    <source>
        <dbReference type="EMBL" id="QBD76526.1"/>
    </source>
</evidence>
<keyword evidence="1" id="KW-0678">Repressor</keyword>